<dbReference type="Pfam" id="PF06314">
    <property type="entry name" value="ADC"/>
    <property type="match status" value="1"/>
</dbReference>
<reference evidence="2" key="1">
    <citation type="journal article" date="2019" name="Int. J. Syst. Evol. Microbiol.">
        <title>The Global Catalogue of Microorganisms (GCM) 10K type strain sequencing project: providing services to taxonomists for standard genome sequencing and annotation.</title>
        <authorList>
            <consortium name="The Broad Institute Genomics Platform"/>
            <consortium name="The Broad Institute Genome Sequencing Center for Infectious Disease"/>
            <person name="Wu L."/>
            <person name="Ma J."/>
        </authorList>
    </citation>
    <scope>NUCLEOTIDE SEQUENCE [LARGE SCALE GENOMIC DNA]</scope>
    <source>
        <strain evidence="2">CGMCC 1.12859</strain>
    </source>
</reference>
<dbReference type="Proteomes" id="UP001596435">
    <property type="component" value="Unassembled WGS sequence"/>
</dbReference>
<evidence type="ECO:0000313" key="2">
    <source>
        <dbReference type="Proteomes" id="UP001596435"/>
    </source>
</evidence>
<comment type="caution">
    <text evidence="1">The sequence shown here is derived from an EMBL/GenBank/DDBJ whole genome shotgun (WGS) entry which is preliminary data.</text>
</comment>
<proteinExistence type="predicted"/>
<gene>
    <name evidence="1" type="ORF">ACFQMG_28320</name>
</gene>
<dbReference type="SUPFAM" id="SSF160104">
    <property type="entry name" value="Acetoacetate decarboxylase-like"/>
    <property type="match status" value="1"/>
</dbReference>
<dbReference type="Gene3D" id="2.40.400.10">
    <property type="entry name" value="Acetoacetate decarboxylase-like"/>
    <property type="match status" value="1"/>
</dbReference>
<dbReference type="InterPro" id="IPR010451">
    <property type="entry name" value="Acetoacetate_decarboxylase"/>
</dbReference>
<keyword evidence="2" id="KW-1185">Reference proteome</keyword>
<dbReference type="NCBIfam" id="NF002614">
    <property type="entry name" value="PRK02265.1"/>
    <property type="match status" value="1"/>
</dbReference>
<name>A0ABW2G1Z5_9ACTN</name>
<protein>
    <submittedName>
        <fullName evidence="1">Acetoacetate decarboxylase</fullName>
    </submittedName>
</protein>
<dbReference type="RefSeq" id="WP_380232350.1">
    <property type="nucleotide sequence ID" value="NZ_JBHSVH010000002.1"/>
</dbReference>
<sequence>MHPADVRRHATTPLTAPLYPLRANRFTDRAYLNIVYRTDPRALRAVVPEPLQIDEPLVRFEVMKMGDVDGFGPYTECGQTIPVTHDGEHGEYLHAMYLDHFGATAAGRELSAYPKLLGSPTLTAENGALVGTLDWGSQRVATATMAYKWRALDPDEARAQIAVPTYAVKIIPGYRGDLRVCDLARTEITDLTVKEAWTGPARLQLFAHVMAPLADLPVIEVISASHIVADLTLAPMQPVHDYLATG</sequence>
<accession>A0ABW2G1Z5</accession>
<evidence type="ECO:0000313" key="1">
    <source>
        <dbReference type="EMBL" id="MFC7183459.1"/>
    </source>
</evidence>
<dbReference type="EMBL" id="JBHTAJ010000068">
    <property type="protein sequence ID" value="MFC7183459.1"/>
    <property type="molecule type" value="Genomic_DNA"/>
</dbReference>
<organism evidence="1 2">
    <name type="scientific">Kitasatospora paranensis</name>
    <dbReference type="NCBI Taxonomy" id="258053"/>
    <lineage>
        <taxon>Bacteria</taxon>
        <taxon>Bacillati</taxon>
        <taxon>Actinomycetota</taxon>
        <taxon>Actinomycetes</taxon>
        <taxon>Kitasatosporales</taxon>
        <taxon>Streptomycetaceae</taxon>
        <taxon>Kitasatospora</taxon>
    </lineage>
</organism>
<dbReference type="InterPro" id="IPR023375">
    <property type="entry name" value="ADC_dom_sf"/>
</dbReference>